<dbReference type="Pfam" id="PF00196">
    <property type="entry name" value="GerE"/>
    <property type="match status" value="1"/>
</dbReference>
<dbReference type="PANTHER" id="PTHR43214:SF42">
    <property type="entry name" value="TRANSCRIPTIONAL REGULATORY PROTEIN DESR"/>
    <property type="match status" value="1"/>
</dbReference>
<dbReference type="InterPro" id="IPR016032">
    <property type="entry name" value="Sig_transdc_resp-reg_C-effctor"/>
</dbReference>
<organism evidence="5 6">
    <name type="scientific">Actinomadura spongiicola</name>
    <dbReference type="NCBI Taxonomy" id="2303421"/>
    <lineage>
        <taxon>Bacteria</taxon>
        <taxon>Bacillati</taxon>
        <taxon>Actinomycetota</taxon>
        <taxon>Actinomycetes</taxon>
        <taxon>Streptosporangiales</taxon>
        <taxon>Thermomonosporaceae</taxon>
        <taxon>Actinomadura</taxon>
    </lineage>
</organism>
<feature type="domain" description="HTH luxR-type" evidence="3">
    <location>
        <begin position="136"/>
        <end position="201"/>
    </location>
</feature>
<evidence type="ECO:0000259" key="4">
    <source>
        <dbReference type="PROSITE" id="PS50110"/>
    </source>
</evidence>
<sequence length="204" mass="21610">MRALKVLVADDQHMVRGALVALLETEPDLSVVASVGRGDLVIPSARECRPDVAIMELDISSVDGLSLAARMHETLPSCRTMILTGLARPGVARRALAAKVAGVLLKTAPSERLAEAVREIASGRHFMDPQLATLAWAAGDNPLSGREVEVLKHVAQGAEPIEIAAALQLSVGTIRNYLTAVVSKLNARNKVDAVRIATEAGWIS</sequence>
<dbReference type="Proteomes" id="UP000262882">
    <property type="component" value="Unassembled WGS sequence"/>
</dbReference>
<reference evidence="5 6" key="1">
    <citation type="submission" date="2018-08" db="EMBL/GenBank/DDBJ databases">
        <title>Actinomadura spongicola sp. nov., isolated from marine sponge Leucetta chagosensis.</title>
        <authorList>
            <person name="Li L."/>
            <person name="Lin H.W."/>
        </authorList>
    </citation>
    <scope>NUCLEOTIDE SEQUENCE [LARGE SCALE GENOMIC DNA]</scope>
    <source>
        <strain evidence="5 6">LHW52907</strain>
    </source>
</reference>
<dbReference type="InterPro" id="IPR000792">
    <property type="entry name" value="Tscrpt_reg_LuxR_C"/>
</dbReference>
<dbReference type="SUPFAM" id="SSF46894">
    <property type="entry name" value="C-terminal effector domain of the bipartite response regulators"/>
    <property type="match status" value="1"/>
</dbReference>
<dbReference type="SUPFAM" id="SSF52172">
    <property type="entry name" value="CheY-like"/>
    <property type="match status" value="1"/>
</dbReference>
<dbReference type="SMART" id="SM00448">
    <property type="entry name" value="REC"/>
    <property type="match status" value="1"/>
</dbReference>
<protein>
    <submittedName>
        <fullName evidence="5">DNA-binding response regulator</fullName>
    </submittedName>
</protein>
<feature type="domain" description="Response regulatory" evidence="4">
    <location>
        <begin position="5"/>
        <end position="121"/>
    </location>
</feature>
<dbReference type="GO" id="GO:0003677">
    <property type="term" value="F:DNA binding"/>
    <property type="evidence" value="ECO:0007669"/>
    <property type="project" value="UniProtKB-KW"/>
</dbReference>
<gene>
    <name evidence="5" type="ORF">D0T12_18640</name>
</gene>
<dbReference type="GO" id="GO:0000160">
    <property type="term" value="P:phosphorelay signal transduction system"/>
    <property type="evidence" value="ECO:0007669"/>
    <property type="project" value="InterPro"/>
</dbReference>
<evidence type="ECO:0000256" key="1">
    <source>
        <dbReference type="ARBA" id="ARBA00023125"/>
    </source>
</evidence>
<dbReference type="RefSeq" id="WP_117400854.1">
    <property type="nucleotide sequence ID" value="NZ_QVNQ01000005.1"/>
</dbReference>
<evidence type="ECO:0000313" key="5">
    <source>
        <dbReference type="EMBL" id="RFS84167.1"/>
    </source>
</evidence>
<dbReference type="Pfam" id="PF00072">
    <property type="entry name" value="Response_reg"/>
    <property type="match status" value="1"/>
</dbReference>
<dbReference type="PANTHER" id="PTHR43214">
    <property type="entry name" value="TWO-COMPONENT RESPONSE REGULATOR"/>
    <property type="match status" value="1"/>
</dbReference>
<dbReference type="AlphaFoldDB" id="A0A372GFN3"/>
<dbReference type="PROSITE" id="PS50043">
    <property type="entry name" value="HTH_LUXR_2"/>
    <property type="match status" value="1"/>
</dbReference>
<dbReference type="InterPro" id="IPR001789">
    <property type="entry name" value="Sig_transdc_resp-reg_receiver"/>
</dbReference>
<dbReference type="Gene3D" id="1.10.10.10">
    <property type="entry name" value="Winged helix-like DNA-binding domain superfamily/Winged helix DNA-binding domain"/>
    <property type="match status" value="1"/>
</dbReference>
<evidence type="ECO:0000259" key="3">
    <source>
        <dbReference type="PROSITE" id="PS50043"/>
    </source>
</evidence>
<dbReference type="EMBL" id="QVNQ01000005">
    <property type="protein sequence ID" value="RFS84167.1"/>
    <property type="molecule type" value="Genomic_DNA"/>
</dbReference>
<evidence type="ECO:0000313" key="6">
    <source>
        <dbReference type="Proteomes" id="UP000262882"/>
    </source>
</evidence>
<comment type="caution">
    <text evidence="5">The sequence shown here is derived from an EMBL/GenBank/DDBJ whole genome shotgun (WGS) entry which is preliminary data.</text>
</comment>
<dbReference type="PROSITE" id="PS50110">
    <property type="entry name" value="RESPONSE_REGULATORY"/>
    <property type="match status" value="1"/>
</dbReference>
<keyword evidence="1 5" id="KW-0238">DNA-binding</keyword>
<keyword evidence="6" id="KW-1185">Reference proteome</keyword>
<proteinExistence type="predicted"/>
<name>A0A372GFN3_9ACTN</name>
<dbReference type="PRINTS" id="PR00038">
    <property type="entry name" value="HTHLUXR"/>
</dbReference>
<dbReference type="CDD" id="cd06170">
    <property type="entry name" value="LuxR_C_like"/>
    <property type="match status" value="1"/>
</dbReference>
<evidence type="ECO:0000256" key="2">
    <source>
        <dbReference type="PROSITE-ProRule" id="PRU00169"/>
    </source>
</evidence>
<dbReference type="InterPro" id="IPR011006">
    <property type="entry name" value="CheY-like_superfamily"/>
</dbReference>
<dbReference type="InterPro" id="IPR036388">
    <property type="entry name" value="WH-like_DNA-bd_sf"/>
</dbReference>
<dbReference type="SMART" id="SM00421">
    <property type="entry name" value="HTH_LUXR"/>
    <property type="match status" value="1"/>
</dbReference>
<dbReference type="OrthoDB" id="9808843at2"/>
<comment type="caution">
    <text evidence="2">Lacks conserved residue(s) required for the propagation of feature annotation.</text>
</comment>
<dbReference type="InterPro" id="IPR039420">
    <property type="entry name" value="WalR-like"/>
</dbReference>
<accession>A0A372GFN3</accession>
<dbReference type="GO" id="GO:0006355">
    <property type="term" value="P:regulation of DNA-templated transcription"/>
    <property type="evidence" value="ECO:0007669"/>
    <property type="project" value="InterPro"/>
</dbReference>
<dbReference type="Gene3D" id="3.40.50.2300">
    <property type="match status" value="1"/>
</dbReference>